<sequence>MKKNIGFGEIGFDALSYIVHHPQLQDVPKILETPYVGEDKKKKNPPYKFEIAMLKEKQFDEGLLDKITGQ</sequence>
<evidence type="ECO:0008006" key="3">
    <source>
        <dbReference type="Google" id="ProtNLM"/>
    </source>
</evidence>
<dbReference type="AlphaFoldDB" id="A0A5S9MF48"/>
<protein>
    <recommendedName>
        <fullName evidence="3">Xylose isomerase-like TIM barrel domain-containing protein</fullName>
    </recommendedName>
</protein>
<organism evidence="1 2">
    <name type="scientific">Bacillus safensis</name>
    <dbReference type="NCBI Taxonomy" id="561879"/>
    <lineage>
        <taxon>Bacteria</taxon>
        <taxon>Bacillati</taxon>
        <taxon>Bacillota</taxon>
        <taxon>Bacilli</taxon>
        <taxon>Bacillales</taxon>
        <taxon>Bacillaceae</taxon>
        <taxon>Bacillus</taxon>
    </lineage>
</organism>
<dbReference type="EMBL" id="AP021906">
    <property type="protein sequence ID" value="BBP90764.1"/>
    <property type="molecule type" value="Genomic_DNA"/>
</dbReference>
<evidence type="ECO:0000313" key="1">
    <source>
        <dbReference type="EMBL" id="BBP90764.1"/>
    </source>
</evidence>
<dbReference type="Gene3D" id="3.20.20.150">
    <property type="entry name" value="Divalent-metal-dependent TIM barrel enzymes"/>
    <property type="match status" value="1"/>
</dbReference>
<name>A0A5S9MF48_BACIA</name>
<gene>
    <name evidence="1" type="ORF">BsIDN1_43820</name>
</gene>
<dbReference type="Proteomes" id="UP000464658">
    <property type="component" value="Chromosome"/>
</dbReference>
<proteinExistence type="predicted"/>
<reference evidence="1 2" key="1">
    <citation type="submission" date="2019-12" db="EMBL/GenBank/DDBJ databases">
        <title>Full genome sequence of a Bacillus safensis strain isolated from commercially available natto in Indonesia.</title>
        <authorList>
            <person name="Yoshida M."/>
            <person name="Uomi M."/>
            <person name="Waturangi D."/>
            <person name="Ekaputri J.J."/>
            <person name="Setiamarga D.H.E."/>
        </authorList>
    </citation>
    <scope>NUCLEOTIDE SEQUENCE [LARGE SCALE GENOMIC DNA]</scope>
    <source>
        <strain evidence="1 2">IDN1</strain>
    </source>
</reference>
<dbReference type="InterPro" id="IPR036237">
    <property type="entry name" value="Xyl_isomerase-like_sf"/>
</dbReference>
<evidence type="ECO:0000313" key="2">
    <source>
        <dbReference type="Proteomes" id="UP000464658"/>
    </source>
</evidence>
<dbReference type="SUPFAM" id="SSF51658">
    <property type="entry name" value="Xylose isomerase-like"/>
    <property type="match status" value="1"/>
</dbReference>
<accession>A0A5S9MF48</accession>